<keyword evidence="4" id="KW-1185">Reference proteome</keyword>
<evidence type="ECO:0000259" key="2">
    <source>
        <dbReference type="PROSITE" id="PS50076"/>
    </source>
</evidence>
<dbReference type="GeneID" id="37044613"/>
<dbReference type="CDD" id="cd06257">
    <property type="entry name" value="DnaJ"/>
    <property type="match status" value="1"/>
</dbReference>
<dbReference type="InterPro" id="IPR001623">
    <property type="entry name" value="DnaJ_domain"/>
</dbReference>
<dbReference type="PRINTS" id="PR00625">
    <property type="entry name" value="JDOMAIN"/>
</dbReference>
<evidence type="ECO:0000313" key="4">
    <source>
        <dbReference type="Proteomes" id="UP000245768"/>
    </source>
</evidence>
<feature type="region of interest" description="Disordered" evidence="1">
    <location>
        <begin position="68"/>
        <end position="97"/>
    </location>
</feature>
<feature type="domain" description="J" evidence="2">
    <location>
        <begin position="102"/>
        <end position="167"/>
    </location>
</feature>
<dbReference type="SUPFAM" id="SSF46565">
    <property type="entry name" value="Chaperone J-domain"/>
    <property type="match status" value="1"/>
</dbReference>
<dbReference type="RefSeq" id="XP_025374539.1">
    <property type="nucleotide sequence ID" value="XM_025522697.1"/>
</dbReference>
<dbReference type="PROSITE" id="PS50076">
    <property type="entry name" value="DNAJ_2"/>
    <property type="match status" value="1"/>
</dbReference>
<accession>A0A316YDY3</accession>
<dbReference type="OrthoDB" id="552049at2759"/>
<proteinExistence type="predicted"/>
<protein>
    <submittedName>
        <fullName evidence="3">DnaJ-domain-containing protein</fullName>
    </submittedName>
</protein>
<dbReference type="SMART" id="SM00271">
    <property type="entry name" value="DnaJ"/>
    <property type="match status" value="1"/>
</dbReference>
<dbReference type="Gene3D" id="1.10.287.110">
    <property type="entry name" value="DnaJ domain"/>
    <property type="match status" value="1"/>
</dbReference>
<dbReference type="STRING" id="215250.A0A316YDY3"/>
<dbReference type="FunCoup" id="A0A316YDY3">
    <property type="interactions" value="20"/>
</dbReference>
<reference evidence="3 4" key="1">
    <citation type="journal article" date="2018" name="Mol. Biol. Evol.">
        <title>Broad Genomic Sampling Reveals a Smut Pathogenic Ancestry of the Fungal Clade Ustilaginomycotina.</title>
        <authorList>
            <person name="Kijpornyongpan T."/>
            <person name="Mondo S.J."/>
            <person name="Barry K."/>
            <person name="Sandor L."/>
            <person name="Lee J."/>
            <person name="Lipzen A."/>
            <person name="Pangilinan J."/>
            <person name="LaButti K."/>
            <person name="Hainaut M."/>
            <person name="Henrissat B."/>
            <person name="Grigoriev I.V."/>
            <person name="Spatafora J.W."/>
            <person name="Aime M.C."/>
        </authorList>
    </citation>
    <scope>NUCLEOTIDE SEQUENCE [LARGE SCALE GENOMIC DNA]</scope>
    <source>
        <strain evidence="3 4">MCA 4198</strain>
    </source>
</reference>
<dbReference type="Proteomes" id="UP000245768">
    <property type="component" value="Unassembled WGS sequence"/>
</dbReference>
<dbReference type="InterPro" id="IPR018253">
    <property type="entry name" value="DnaJ_domain_CS"/>
</dbReference>
<organism evidence="3 4">
    <name type="scientific">Acaromyces ingoldii</name>
    <dbReference type="NCBI Taxonomy" id="215250"/>
    <lineage>
        <taxon>Eukaryota</taxon>
        <taxon>Fungi</taxon>
        <taxon>Dikarya</taxon>
        <taxon>Basidiomycota</taxon>
        <taxon>Ustilaginomycotina</taxon>
        <taxon>Exobasidiomycetes</taxon>
        <taxon>Exobasidiales</taxon>
        <taxon>Cryptobasidiaceae</taxon>
        <taxon>Acaromyces</taxon>
    </lineage>
</organism>
<dbReference type="PANTHER" id="PTHR44924">
    <property type="entry name" value="DNAJ SUBFAMILY A MEMBER 2"/>
    <property type="match status" value="1"/>
</dbReference>
<feature type="compositionally biased region" description="Basic and acidic residues" evidence="1">
    <location>
        <begin position="248"/>
        <end position="272"/>
    </location>
</feature>
<dbReference type="Pfam" id="PF14308">
    <property type="entry name" value="DnaJ-X"/>
    <property type="match status" value="1"/>
</dbReference>
<feature type="compositionally biased region" description="Low complexity" evidence="1">
    <location>
        <begin position="222"/>
        <end position="231"/>
    </location>
</feature>
<gene>
    <name evidence="3" type="ORF">FA10DRAFT_269303</name>
</gene>
<dbReference type="InParanoid" id="A0A316YDY3"/>
<dbReference type="PROSITE" id="PS00636">
    <property type="entry name" value="DNAJ_1"/>
    <property type="match status" value="1"/>
</dbReference>
<dbReference type="InterPro" id="IPR036869">
    <property type="entry name" value="J_dom_sf"/>
</dbReference>
<feature type="region of interest" description="Disordered" evidence="1">
    <location>
        <begin position="214"/>
        <end position="272"/>
    </location>
</feature>
<dbReference type="InterPro" id="IPR026894">
    <property type="entry name" value="DnaJ_X"/>
</dbReference>
<name>A0A316YDY3_9BASI</name>
<dbReference type="PANTHER" id="PTHR44924:SF1">
    <property type="entry name" value="DNAJ SUBFAMILY A MEMBER 2"/>
    <property type="match status" value="1"/>
</dbReference>
<feature type="compositionally biased region" description="Basic and acidic residues" evidence="1">
    <location>
        <begin position="72"/>
        <end position="97"/>
    </location>
</feature>
<evidence type="ECO:0000256" key="1">
    <source>
        <dbReference type="SAM" id="MobiDB-lite"/>
    </source>
</evidence>
<evidence type="ECO:0000313" key="3">
    <source>
        <dbReference type="EMBL" id="PWN87341.1"/>
    </source>
</evidence>
<dbReference type="EMBL" id="KZ819640">
    <property type="protein sequence ID" value="PWN87341.1"/>
    <property type="molecule type" value="Genomic_DNA"/>
</dbReference>
<dbReference type="AlphaFoldDB" id="A0A316YDY3"/>
<sequence>MAASSSSSLILESRPKEPYQSVTCPYPSCKAAIEYLTPPASTLSALPSSDTSFRVTCCSCKQRFEPPGAPRMVREARQSNGKDRPKSNKRRIGTDEKPLDMTYYDTLGLPANATMDEIKKAYRKLAIKLHPDKNPNDPEGEERFKTLATAYQVLSDPDLRHKYNEFGASTPGLVPEDGFVDPEEVFGSLFGGARFKDIIGTISIGKDMKEALQQDSEDLEKQAAAGEAGADGSAGGGQGSGTDVSASSKKDQLTPEQKAAKEEKERKRDAERAKLREERVARLADNLVRKLSVFTESVRNANDTDLERQVAESFREITRIEAEELKKESYGVELLHAVAFVYGAKAKHYLASTGMLWGIGGVFHSAASSFHVVRETVSTVRAALELKSVFEELAKAEEQGITEERKKQLEEDAAQKGMRALFKGAKLEVESVIREVTERVLYDAGVNKETQRLRATALGLVAEVYSSVKPDVEADERDYVQIDPK</sequence>
<dbReference type="Pfam" id="PF00226">
    <property type="entry name" value="DnaJ"/>
    <property type="match status" value="1"/>
</dbReference>
<feature type="region of interest" description="Disordered" evidence="1">
    <location>
        <begin position="1"/>
        <end position="20"/>
    </location>
</feature>